<evidence type="ECO:0000313" key="2">
    <source>
        <dbReference type="Proteomes" id="UP000776276"/>
    </source>
</evidence>
<dbReference type="EMBL" id="JAHKRT010000001">
    <property type="protein sequence ID" value="MBU3076814.1"/>
    <property type="molecule type" value="Genomic_DNA"/>
</dbReference>
<dbReference type="RefSeq" id="WP_216319676.1">
    <property type="nucleotide sequence ID" value="NZ_JAHKRT010000001.1"/>
</dbReference>
<name>A0ABS6BET0_9SPHN</name>
<reference evidence="1 2" key="1">
    <citation type="submission" date="2021-06" db="EMBL/GenBank/DDBJ databases">
        <title>Sphingomonas sp. XMGL2, whole genome shotgun sequencing project.</title>
        <authorList>
            <person name="Zhao G."/>
            <person name="Shen L."/>
        </authorList>
    </citation>
    <scope>NUCLEOTIDE SEQUENCE [LARGE SCALE GENOMIC DNA]</scope>
    <source>
        <strain evidence="1 2">XMGL2</strain>
    </source>
</reference>
<comment type="caution">
    <text evidence="1">The sequence shown here is derived from an EMBL/GenBank/DDBJ whole genome shotgun (WGS) entry which is preliminary data.</text>
</comment>
<gene>
    <name evidence="1" type="ORF">KOF26_02960</name>
</gene>
<proteinExistence type="predicted"/>
<sequence>MVFYPHAESLQIAQATLAELRSRHARLPVALALALVPGRTEELRLSLTEAMLIGGELIDLMILWTARVMPWRINQAGPEISRFVRAGEGETLLEALAAALTSGPCAMEKPMIRNAWLEMGQALVAALQHELAEPQSGTCCCADESASSAPARENI</sequence>
<dbReference type="Proteomes" id="UP000776276">
    <property type="component" value="Unassembled WGS sequence"/>
</dbReference>
<protein>
    <submittedName>
        <fullName evidence="1">Uncharacterized protein</fullName>
    </submittedName>
</protein>
<accession>A0ABS6BET0</accession>
<evidence type="ECO:0000313" key="1">
    <source>
        <dbReference type="EMBL" id="MBU3076814.1"/>
    </source>
</evidence>
<organism evidence="1 2">
    <name type="scientific">Sphingomonas quercus</name>
    <dbReference type="NCBI Taxonomy" id="2842451"/>
    <lineage>
        <taxon>Bacteria</taxon>
        <taxon>Pseudomonadati</taxon>
        <taxon>Pseudomonadota</taxon>
        <taxon>Alphaproteobacteria</taxon>
        <taxon>Sphingomonadales</taxon>
        <taxon>Sphingomonadaceae</taxon>
        <taxon>Sphingomonas</taxon>
    </lineage>
</organism>
<keyword evidence="2" id="KW-1185">Reference proteome</keyword>